<protein>
    <submittedName>
        <fullName evidence="2">Molybdopterin synthase sulfur carrier subunit</fullName>
    </submittedName>
</protein>
<accession>A0A6J4PVR5</accession>
<gene>
    <name evidence="2" type="ORF">AVDCRST_MAG01-01-2561</name>
</gene>
<feature type="non-terminal residue" evidence="2">
    <location>
        <position position="80"/>
    </location>
</feature>
<feature type="non-terminal residue" evidence="2">
    <location>
        <position position="1"/>
    </location>
</feature>
<sequence>GRSPLVRGGGRPGRHAQGSTERRGGRDPRGGLAAARREVSGARFHARHVGLRRQRRVRAHGRARGTGRRGGRATPRLRRL</sequence>
<feature type="region of interest" description="Disordered" evidence="1">
    <location>
        <begin position="1"/>
        <end position="80"/>
    </location>
</feature>
<organism evidence="2">
    <name type="scientific">uncultured Rubrobacteraceae bacterium</name>
    <dbReference type="NCBI Taxonomy" id="349277"/>
    <lineage>
        <taxon>Bacteria</taxon>
        <taxon>Bacillati</taxon>
        <taxon>Actinomycetota</taxon>
        <taxon>Rubrobacteria</taxon>
        <taxon>Rubrobacterales</taxon>
        <taxon>Rubrobacteraceae</taxon>
        <taxon>environmental samples</taxon>
    </lineage>
</organism>
<feature type="compositionally biased region" description="Basic residues" evidence="1">
    <location>
        <begin position="44"/>
        <end position="80"/>
    </location>
</feature>
<proteinExistence type="predicted"/>
<reference evidence="2" key="1">
    <citation type="submission" date="2020-02" db="EMBL/GenBank/DDBJ databases">
        <authorList>
            <person name="Meier V. D."/>
        </authorList>
    </citation>
    <scope>NUCLEOTIDE SEQUENCE</scope>
    <source>
        <strain evidence="2">AVDCRST_MAG01</strain>
    </source>
</reference>
<feature type="compositionally biased region" description="Basic and acidic residues" evidence="1">
    <location>
        <begin position="20"/>
        <end position="40"/>
    </location>
</feature>
<evidence type="ECO:0000313" key="2">
    <source>
        <dbReference type="EMBL" id="CAA9425519.1"/>
    </source>
</evidence>
<dbReference type="EMBL" id="CADCUW010000346">
    <property type="protein sequence ID" value="CAA9425519.1"/>
    <property type="molecule type" value="Genomic_DNA"/>
</dbReference>
<name>A0A6J4PVR5_9ACTN</name>
<evidence type="ECO:0000256" key="1">
    <source>
        <dbReference type="SAM" id="MobiDB-lite"/>
    </source>
</evidence>
<dbReference type="AlphaFoldDB" id="A0A6J4PVR5"/>